<comment type="caution">
    <text evidence="3">The sequence shown here is derived from an EMBL/GenBank/DDBJ whole genome shotgun (WGS) entry which is preliminary data.</text>
</comment>
<accession>A0AAV4T3Z5</accession>
<feature type="region of interest" description="Disordered" evidence="1">
    <location>
        <begin position="48"/>
        <end position="73"/>
    </location>
</feature>
<evidence type="ECO:0000256" key="1">
    <source>
        <dbReference type="SAM" id="MobiDB-lite"/>
    </source>
</evidence>
<dbReference type="Proteomes" id="UP001054945">
    <property type="component" value="Unassembled WGS sequence"/>
</dbReference>
<name>A0AAV4T3Z5_CAEEX</name>
<reference evidence="3 4" key="1">
    <citation type="submission" date="2021-06" db="EMBL/GenBank/DDBJ databases">
        <title>Caerostris extrusa draft genome.</title>
        <authorList>
            <person name="Kono N."/>
            <person name="Arakawa K."/>
        </authorList>
    </citation>
    <scope>NUCLEOTIDE SEQUENCE [LARGE SCALE GENOMIC DNA]</scope>
</reference>
<sequence length="73" mass="8594">MGLKQDHQRRVKRQATYWPMGDLQIVFLLSPLLRLCLLWFNFKLRKNDPRPARNMARRSVTDSLDVSSHEGGK</sequence>
<evidence type="ECO:0000313" key="3">
    <source>
        <dbReference type="EMBL" id="GIY40894.1"/>
    </source>
</evidence>
<keyword evidence="2" id="KW-0812">Transmembrane</keyword>
<feature type="transmembrane region" description="Helical" evidence="2">
    <location>
        <begin position="23"/>
        <end position="42"/>
    </location>
</feature>
<keyword evidence="2" id="KW-1133">Transmembrane helix</keyword>
<dbReference type="EMBL" id="BPLR01010673">
    <property type="protein sequence ID" value="GIY40894.1"/>
    <property type="molecule type" value="Genomic_DNA"/>
</dbReference>
<proteinExistence type="predicted"/>
<evidence type="ECO:0000313" key="4">
    <source>
        <dbReference type="Proteomes" id="UP001054945"/>
    </source>
</evidence>
<protein>
    <submittedName>
        <fullName evidence="3">Uncharacterized protein</fullName>
    </submittedName>
</protein>
<gene>
    <name evidence="3" type="ORF">CEXT_393701</name>
</gene>
<evidence type="ECO:0000256" key="2">
    <source>
        <dbReference type="SAM" id="Phobius"/>
    </source>
</evidence>
<keyword evidence="2" id="KW-0472">Membrane</keyword>
<dbReference type="AlphaFoldDB" id="A0AAV4T3Z5"/>
<organism evidence="3 4">
    <name type="scientific">Caerostris extrusa</name>
    <name type="common">Bark spider</name>
    <name type="synonym">Caerostris bankana</name>
    <dbReference type="NCBI Taxonomy" id="172846"/>
    <lineage>
        <taxon>Eukaryota</taxon>
        <taxon>Metazoa</taxon>
        <taxon>Ecdysozoa</taxon>
        <taxon>Arthropoda</taxon>
        <taxon>Chelicerata</taxon>
        <taxon>Arachnida</taxon>
        <taxon>Araneae</taxon>
        <taxon>Araneomorphae</taxon>
        <taxon>Entelegynae</taxon>
        <taxon>Araneoidea</taxon>
        <taxon>Araneidae</taxon>
        <taxon>Caerostris</taxon>
    </lineage>
</organism>
<keyword evidence="4" id="KW-1185">Reference proteome</keyword>